<reference evidence="2" key="1">
    <citation type="submission" date="2022-03" db="EMBL/GenBank/DDBJ databases">
        <authorList>
            <person name="Alioto T."/>
            <person name="Alioto T."/>
            <person name="Gomez Garrido J."/>
        </authorList>
    </citation>
    <scope>NUCLEOTIDE SEQUENCE</scope>
</reference>
<sequence length="148" mass="18104">KRENLQWRNQKRDFSPATKFPRYKSYSEAVKSNPTQRGERRNFTQNPHEFNRERERYHRDEGETSKEGREQRKYSPKIQRKRLEKGQDLPHTSNQNPISPFFRRDPVKERLKQTQQTSIWESPGKRRRSVTQEGEPEEGEETRYREKR</sequence>
<dbReference type="Proteomes" id="UP001295444">
    <property type="component" value="Chromosome 02"/>
</dbReference>
<feature type="non-terminal residue" evidence="2">
    <location>
        <position position="148"/>
    </location>
</feature>
<proteinExistence type="predicted"/>
<feature type="compositionally biased region" description="Basic residues" evidence="1">
    <location>
        <begin position="74"/>
        <end position="83"/>
    </location>
</feature>
<evidence type="ECO:0000256" key="1">
    <source>
        <dbReference type="SAM" id="MobiDB-lite"/>
    </source>
</evidence>
<dbReference type="EMBL" id="OW240913">
    <property type="protein sequence ID" value="CAH2254555.1"/>
    <property type="molecule type" value="Genomic_DNA"/>
</dbReference>
<organism evidence="2 3">
    <name type="scientific">Pelobates cultripes</name>
    <name type="common">Western spadefoot toad</name>
    <dbReference type="NCBI Taxonomy" id="61616"/>
    <lineage>
        <taxon>Eukaryota</taxon>
        <taxon>Metazoa</taxon>
        <taxon>Chordata</taxon>
        <taxon>Craniata</taxon>
        <taxon>Vertebrata</taxon>
        <taxon>Euteleostomi</taxon>
        <taxon>Amphibia</taxon>
        <taxon>Batrachia</taxon>
        <taxon>Anura</taxon>
        <taxon>Pelobatoidea</taxon>
        <taxon>Pelobatidae</taxon>
        <taxon>Pelobates</taxon>
    </lineage>
</organism>
<evidence type="ECO:0000313" key="2">
    <source>
        <dbReference type="EMBL" id="CAH2254555.1"/>
    </source>
</evidence>
<gene>
    <name evidence="2" type="ORF">PECUL_23A015179</name>
</gene>
<feature type="region of interest" description="Disordered" evidence="1">
    <location>
        <begin position="1"/>
        <end position="148"/>
    </location>
</feature>
<accession>A0AAD1RH54</accession>
<evidence type="ECO:0000313" key="3">
    <source>
        <dbReference type="Proteomes" id="UP001295444"/>
    </source>
</evidence>
<feature type="compositionally biased region" description="Basic and acidic residues" evidence="1">
    <location>
        <begin position="102"/>
        <end position="112"/>
    </location>
</feature>
<feature type="compositionally biased region" description="Basic and acidic residues" evidence="1">
    <location>
        <begin position="49"/>
        <end position="73"/>
    </location>
</feature>
<feature type="non-terminal residue" evidence="2">
    <location>
        <position position="1"/>
    </location>
</feature>
<feature type="compositionally biased region" description="Basic and acidic residues" evidence="1">
    <location>
        <begin position="1"/>
        <end position="14"/>
    </location>
</feature>
<name>A0AAD1RH54_PELCU</name>
<protein>
    <submittedName>
        <fullName evidence="2">Uncharacterized protein</fullName>
    </submittedName>
</protein>
<keyword evidence="3" id="KW-1185">Reference proteome</keyword>
<dbReference type="AlphaFoldDB" id="A0AAD1RH54"/>